<dbReference type="PANTHER" id="PTHR11895">
    <property type="entry name" value="TRANSAMIDASE"/>
    <property type="match status" value="1"/>
</dbReference>
<dbReference type="HOGENOM" id="CLU_009600_0_0_1"/>
<name>N1QJW8_SPHMS</name>
<protein>
    <submittedName>
        <fullName evidence="2">Glutamyl-tRNA amidotransferase subunit A</fullName>
    </submittedName>
</protein>
<dbReference type="Gene3D" id="3.90.1300.10">
    <property type="entry name" value="Amidase signature (AS) domain"/>
    <property type="match status" value="1"/>
</dbReference>
<dbReference type="eggNOG" id="KOG1211">
    <property type="taxonomic scope" value="Eukaryota"/>
</dbReference>
<dbReference type="InterPro" id="IPR023631">
    <property type="entry name" value="Amidase_dom"/>
</dbReference>
<dbReference type="Proteomes" id="UP000016931">
    <property type="component" value="Unassembled WGS sequence"/>
</dbReference>
<evidence type="ECO:0000313" key="2">
    <source>
        <dbReference type="EMBL" id="EMF10844.1"/>
    </source>
</evidence>
<dbReference type="GO" id="GO:0016740">
    <property type="term" value="F:transferase activity"/>
    <property type="evidence" value="ECO:0007669"/>
    <property type="project" value="UniProtKB-KW"/>
</dbReference>
<organism evidence="2 3">
    <name type="scientific">Sphaerulina musiva (strain SO2202)</name>
    <name type="common">Poplar stem canker fungus</name>
    <name type="synonym">Septoria musiva</name>
    <dbReference type="NCBI Taxonomy" id="692275"/>
    <lineage>
        <taxon>Eukaryota</taxon>
        <taxon>Fungi</taxon>
        <taxon>Dikarya</taxon>
        <taxon>Ascomycota</taxon>
        <taxon>Pezizomycotina</taxon>
        <taxon>Dothideomycetes</taxon>
        <taxon>Dothideomycetidae</taxon>
        <taxon>Mycosphaerellales</taxon>
        <taxon>Mycosphaerellaceae</taxon>
        <taxon>Sphaerulina</taxon>
    </lineage>
</organism>
<dbReference type="InterPro" id="IPR036928">
    <property type="entry name" value="AS_sf"/>
</dbReference>
<evidence type="ECO:0000313" key="3">
    <source>
        <dbReference type="Proteomes" id="UP000016931"/>
    </source>
</evidence>
<dbReference type="SUPFAM" id="SSF75304">
    <property type="entry name" value="Amidase signature (AS) enzymes"/>
    <property type="match status" value="1"/>
</dbReference>
<accession>N1QJW8</accession>
<dbReference type="OrthoDB" id="6428749at2759"/>
<dbReference type="EMBL" id="KB456267">
    <property type="protein sequence ID" value="EMF10844.1"/>
    <property type="molecule type" value="Genomic_DNA"/>
</dbReference>
<reference evidence="2 3" key="1">
    <citation type="journal article" date="2012" name="PLoS Pathog.">
        <title>Diverse lifestyles and strategies of plant pathogenesis encoded in the genomes of eighteen Dothideomycetes fungi.</title>
        <authorList>
            <person name="Ohm R.A."/>
            <person name="Feau N."/>
            <person name="Henrissat B."/>
            <person name="Schoch C.L."/>
            <person name="Horwitz B.A."/>
            <person name="Barry K.W."/>
            <person name="Condon B.J."/>
            <person name="Copeland A.C."/>
            <person name="Dhillon B."/>
            <person name="Glaser F."/>
            <person name="Hesse C.N."/>
            <person name="Kosti I."/>
            <person name="LaButti K."/>
            <person name="Lindquist E.A."/>
            <person name="Lucas S."/>
            <person name="Salamov A.A."/>
            <person name="Bradshaw R.E."/>
            <person name="Ciuffetti L."/>
            <person name="Hamelin R.C."/>
            <person name="Kema G.H.J."/>
            <person name="Lawrence C."/>
            <person name="Scott J.A."/>
            <person name="Spatafora J.W."/>
            <person name="Turgeon B.G."/>
            <person name="de Wit P.J.G.M."/>
            <person name="Zhong S."/>
            <person name="Goodwin S.B."/>
            <person name="Grigoriev I.V."/>
        </authorList>
    </citation>
    <scope>NUCLEOTIDE SEQUENCE [LARGE SCALE GENOMIC DNA]</scope>
    <source>
        <strain evidence="2 3">SO2202</strain>
    </source>
</reference>
<gene>
    <name evidence="2" type="ORF">SEPMUDRAFT_165437</name>
</gene>
<keyword evidence="2" id="KW-0808">Transferase</keyword>
<feature type="domain" description="Amidase" evidence="1">
    <location>
        <begin position="29"/>
        <end position="422"/>
    </location>
</feature>
<dbReference type="Pfam" id="PF01425">
    <property type="entry name" value="Amidase"/>
    <property type="match status" value="1"/>
</dbReference>
<dbReference type="GeneID" id="27905311"/>
<dbReference type="OMA" id="TEFAYFE"/>
<proteinExistence type="predicted"/>
<sequence>MSQEPFRLTATEALQAFDSGNLTVEVYARSLLDRIHKRDEVVRAWEFLDRERVIEQAKALDQVPREQRGPLHGVAIGVKDVIYTKDMPTQHNSAIYKDSFPAIDAGSVAILRQAGALIFGKTTTTEFAANIIGTKTANPHAPHRTPGGSSSGSGAAVADFQVPLALGTQTGGSTIRPASYNGIYGFKPTWGSVSREGQKIYSVSLDTLGWYGRSVEDLELFISLFAMKDDAVPRSLSDTGVRGLKFGFVKTMVWDQAGEGTRRAFEDGKARLVAAGAEVEEMEFPNEFVDLPAWHTVMLYSDGRVSFLPEYRIGKASLAADLVEHVEEAHGYTRKQYLDACDGIAALRPKWDAIANRYDAVVAPSVPDIAPEGLERTGSAVFQSFWTALHVPIVNVPGFRGEDDMPIGLSLTAARYKDQALLNVAREVGKVWVARRLDLPETRND</sequence>
<dbReference type="PANTHER" id="PTHR11895:SF7">
    <property type="entry name" value="GLUTAMYL-TRNA(GLN) AMIDOTRANSFERASE SUBUNIT A, MITOCHONDRIAL"/>
    <property type="match status" value="1"/>
</dbReference>
<keyword evidence="3" id="KW-1185">Reference proteome</keyword>
<evidence type="ECO:0000259" key="1">
    <source>
        <dbReference type="Pfam" id="PF01425"/>
    </source>
</evidence>
<dbReference type="RefSeq" id="XP_016758965.1">
    <property type="nucleotide sequence ID" value="XM_016908174.1"/>
</dbReference>
<dbReference type="STRING" id="692275.N1QJW8"/>
<dbReference type="InterPro" id="IPR000120">
    <property type="entry name" value="Amidase"/>
</dbReference>
<dbReference type="AlphaFoldDB" id="N1QJW8"/>